<feature type="signal peptide" evidence="1">
    <location>
        <begin position="1"/>
        <end position="23"/>
    </location>
</feature>
<feature type="chain" id="PRO_5042269987" evidence="1">
    <location>
        <begin position="24"/>
        <end position="142"/>
    </location>
</feature>
<dbReference type="Proteomes" id="UP001209878">
    <property type="component" value="Unassembled WGS sequence"/>
</dbReference>
<gene>
    <name evidence="2" type="ORF">NP493_2179g00011</name>
</gene>
<name>A0AAD9JJZ4_RIDPI</name>
<accession>A0AAD9JJZ4</accession>
<keyword evidence="1" id="KW-0732">Signal</keyword>
<keyword evidence="3" id="KW-1185">Reference proteome</keyword>
<dbReference type="EMBL" id="JAODUO010002178">
    <property type="protein sequence ID" value="KAK2154486.1"/>
    <property type="molecule type" value="Genomic_DNA"/>
</dbReference>
<reference evidence="2" key="1">
    <citation type="journal article" date="2023" name="Mol. Biol. Evol.">
        <title>Third-Generation Sequencing Reveals the Adaptive Role of the Epigenome in Three Deep-Sea Polychaetes.</title>
        <authorList>
            <person name="Perez M."/>
            <person name="Aroh O."/>
            <person name="Sun Y."/>
            <person name="Lan Y."/>
            <person name="Juniper S.K."/>
            <person name="Young C.R."/>
            <person name="Angers B."/>
            <person name="Qian P.Y."/>
        </authorList>
    </citation>
    <scope>NUCLEOTIDE SEQUENCE</scope>
    <source>
        <strain evidence="2">R07B-5</strain>
    </source>
</reference>
<evidence type="ECO:0000313" key="2">
    <source>
        <dbReference type="EMBL" id="KAK2154486.1"/>
    </source>
</evidence>
<proteinExistence type="predicted"/>
<evidence type="ECO:0000256" key="1">
    <source>
        <dbReference type="SAM" id="SignalP"/>
    </source>
</evidence>
<dbReference type="AlphaFoldDB" id="A0AAD9JJZ4"/>
<protein>
    <submittedName>
        <fullName evidence="2">Uncharacterized protein</fullName>
    </submittedName>
</protein>
<organism evidence="2 3">
    <name type="scientific">Ridgeia piscesae</name>
    <name type="common">Tubeworm</name>
    <dbReference type="NCBI Taxonomy" id="27915"/>
    <lineage>
        <taxon>Eukaryota</taxon>
        <taxon>Metazoa</taxon>
        <taxon>Spiralia</taxon>
        <taxon>Lophotrochozoa</taxon>
        <taxon>Annelida</taxon>
        <taxon>Polychaeta</taxon>
        <taxon>Sedentaria</taxon>
        <taxon>Canalipalpata</taxon>
        <taxon>Sabellida</taxon>
        <taxon>Siboglinidae</taxon>
        <taxon>Ridgeia</taxon>
    </lineage>
</organism>
<comment type="caution">
    <text evidence="2">The sequence shown here is derived from an EMBL/GenBank/DDBJ whole genome shotgun (WGS) entry which is preliminary data.</text>
</comment>
<evidence type="ECO:0000313" key="3">
    <source>
        <dbReference type="Proteomes" id="UP001209878"/>
    </source>
</evidence>
<sequence>MVNVGRLVFVLANVVLSVQPSAAADLVNGLNFSQELTKLGNDVLGVEKMQEIIDLRAQMYNAEINGTITVQTVSQSLSSKFNGASRALDNIAAAVLVDYDKDNLNRTGVKKCCHITEGETEYNFLYRKKVSVDFINRLQDSG</sequence>